<sequence length="177" mass="19255">MTAQPSIRPTSSDRVQGLGARVEAGLDGLAKVCIGSAGILLVFLVISFGWLVFGRYVLNDTPTWVEQLALVLIVYITCLGAAAGVRYRTHLSIDWLSQRLSGLVSRCVDALADLVVLVFGGFMCWEGGQMVASNTERMIPMLNVAESWRLLPLPVCGALLVIFSFARLLLGEREEAR</sequence>
<proteinExistence type="inferred from homology"/>
<comment type="subcellular location">
    <subcellularLocation>
        <location evidence="1 9">Cell inner membrane</location>
        <topology evidence="1 9">Multi-pass membrane protein</topology>
    </subcellularLocation>
</comment>
<dbReference type="AlphaFoldDB" id="A0A1E2V6W1"/>
<protein>
    <recommendedName>
        <fullName evidence="9">TRAP transporter small permease protein</fullName>
    </recommendedName>
</protein>
<keyword evidence="7 9" id="KW-0472">Membrane</keyword>
<dbReference type="OrthoDB" id="2085311at2"/>
<dbReference type="InterPro" id="IPR055348">
    <property type="entry name" value="DctQ"/>
</dbReference>
<evidence type="ECO:0000256" key="3">
    <source>
        <dbReference type="ARBA" id="ARBA00022475"/>
    </source>
</evidence>
<keyword evidence="6 9" id="KW-1133">Transmembrane helix</keyword>
<evidence type="ECO:0000256" key="7">
    <source>
        <dbReference type="ARBA" id="ARBA00023136"/>
    </source>
</evidence>
<evidence type="ECO:0000256" key="5">
    <source>
        <dbReference type="ARBA" id="ARBA00022692"/>
    </source>
</evidence>
<dbReference type="Pfam" id="PF04290">
    <property type="entry name" value="DctQ"/>
    <property type="match status" value="1"/>
</dbReference>
<evidence type="ECO:0000256" key="1">
    <source>
        <dbReference type="ARBA" id="ARBA00004429"/>
    </source>
</evidence>
<comment type="subunit">
    <text evidence="9">The complex comprises the extracytoplasmic solute receptor protein and the two transmembrane proteins.</text>
</comment>
<comment type="similarity">
    <text evidence="8 9">Belongs to the TRAP transporter small permease family.</text>
</comment>
<dbReference type="GO" id="GO:0015740">
    <property type="term" value="P:C4-dicarboxylate transport"/>
    <property type="evidence" value="ECO:0007669"/>
    <property type="project" value="TreeGrafter"/>
</dbReference>
<feature type="transmembrane region" description="Helical" evidence="9">
    <location>
        <begin position="148"/>
        <end position="170"/>
    </location>
</feature>
<dbReference type="RefSeq" id="WP_068997134.1">
    <property type="nucleotide sequence ID" value="NZ_MDTQ01000001.1"/>
</dbReference>
<gene>
    <name evidence="11" type="ORF">BFW38_03440</name>
</gene>
<feature type="transmembrane region" description="Helical" evidence="9">
    <location>
        <begin position="68"/>
        <end position="87"/>
    </location>
</feature>
<evidence type="ECO:0000256" key="6">
    <source>
        <dbReference type="ARBA" id="ARBA00022989"/>
    </source>
</evidence>
<dbReference type="PANTHER" id="PTHR35011">
    <property type="entry name" value="2,3-DIKETO-L-GULONATE TRAP TRANSPORTER SMALL PERMEASE PROTEIN YIAM"/>
    <property type="match status" value="1"/>
</dbReference>
<feature type="domain" description="Tripartite ATP-independent periplasmic transporters DctQ component" evidence="10">
    <location>
        <begin position="45"/>
        <end position="170"/>
    </location>
</feature>
<dbReference type="GO" id="GO:0022857">
    <property type="term" value="F:transmembrane transporter activity"/>
    <property type="evidence" value="ECO:0007669"/>
    <property type="project" value="UniProtKB-UniRule"/>
</dbReference>
<keyword evidence="3" id="KW-1003">Cell membrane</keyword>
<evidence type="ECO:0000313" key="12">
    <source>
        <dbReference type="Proteomes" id="UP000094291"/>
    </source>
</evidence>
<evidence type="ECO:0000256" key="8">
    <source>
        <dbReference type="ARBA" id="ARBA00038436"/>
    </source>
</evidence>
<comment type="function">
    <text evidence="9">Part of the tripartite ATP-independent periplasmic (TRAP) transport system.</text>
</comment>
<keyword evidence="12" id="KW-1185">Reference proteome</keyword>
<dbReference type="PANTHER" id="PTHR35011:SF11">
    <property type="entry name" value="TRAP TRANSPORTER SMALL PERMEASE PROTEIN"/>
    <property type="match status" value="1"/>
</dbReference>
<keyword evidence="4 9" id="KW-0997">Cell inner membrane</keyword>
<evidence type="ECO:0000256" key="2">
    <source>
        <dbReference type="ARBA" id="ARBA00022448"/>
    </source>
</evidence>
<dbReference type="EMBL" id="MDTQ01000001">
    <property type="protein sequence ID" value="ODC02739.1"/>
    <property type="molecule type" value="Genomic_DNA"/>
</dbReference>
<accession>A0A1E2V6W1</accession>
<feature type="transmembrane region" description="Helical" evidence="9">
    <location>
        <begin position="29"/>
        <end position="53"/>
    </location>
</feature>
<comment type="caution">
    <text evidence="11">The sequence shown here is derived from an EMBL/GenBank/DDBJ whole genome shotgun (WGS) entry which is preliminary data.</text>
</comment>
<evidence type="ECO:0000259" key="10">
    <source>
        <dbReference type="Pfam" id="PF04290"/>
    </source>
</evidence>
<evidence type="ECO:0000256" key="9">
    <source>
        <dbReference type="RuleBase" id="RU369079"/>
    </source>
</evidence>
<feature type="transmembrane region" description="Helical" evidence="9">
    <location>
        <begin position="108"/>
        <end position="128"/>
    </location>
</feature>
<name>A0A1E2V6W1_9GAMM</name>
<organism evidence="11 12">
    <name type="scientific">Terasakiispira papahanaumokuakeensis</name>
    <dbReference type="NCBI Taxonomy" id="197479"/>
    <lineage>
        <taxon>Bacteria</taxon>
        <taxon>Pseudomonadati</taxon>
        <taxon>Pseudomonadota</taxon>
        <taxon>Gammaproteobacteria</taxon>
        <taxon>Oceanospirillales</taxon>
        <taxon>Terasakiispira</taxon>
    </lineage>
</organism>
<evidence type="ECO:0000256" key="4">
    <source>
        <dbReference type="ARBA" id="ARBA00022519"/>
    </source>
</evidence>
<keyword evidence="2 9" id="KW-0813">Transport</keyword>
<dbReference type="STRING" id="197479.BFW38_03440"/>
<dbReference type="Proteomes" id="UP000094291">
    <property type="component" value="Unassembled WGS sequence"/>
</dbReference>
<keyword evidence="5 9" id="KW-0812">Transmembrane</keyword>
<reference evidence="11 12" key="1">
    <citation type="submission" date="2016-08" db="EMBL/GenBank/DDBJ databases">
        <authorList>
            <person name="Seilhamer J.J."/>
        </authorList>
    </citation>
    <scope>NUCLEOTIDE SEQUENCE [LARGE SCALE GENOMIC DNA]</scope>
    <source>
        <strain evidence="11 12">PH27A</strain>
    </source>
</reference>
<dbReference type="InterPro" id="IPR007387">
    <property type="entry name" value="TRAP_DctQ"/>
</dbReference>
<evidence type="ECO:0000313" key="11">
    <source>
        <dbReference type="EMBL" id="ODC02739.1"/>
    </source>
</evidence>
<dbReference type="GO" id="GO:0005886">
    <property type="term" value="C:plasma membrane"/>
    <property type="evidence" value="ECO:0007669"/>
    <property type="project" value="UniProtKB-SubCell"/>
</dbReference>